<dbReference type="PANTHER" id="PTHR46093:SF18">
    <property type="entry name" value="FIBRONECTIN TYPE-III DOMAIN-CONTAINING PROTEIN"/>
    <property type="match status" value="1"/>
</dbReference>
<organism evidence="4 5">
    <name type="scientific">Mycena rosella</name>
    <name type="common">Pink bonnet</name>
    <name type="synonym">Agaricus rosellus</name>
    <dbReference type="NCBI Taxonomy" id="1033263"/>
    <lineage>
        <taxon>Eukaryota</taxon>
        <taxon>Fungi</taxon>
        <taxon>Dikarya</taxon>
        <taxon>Basidiomycota</taxon>
        <taxon>Agaricomycotina</taxon>
        <taxon>Agaricomycetes</taxon>
        <taxon>Agaricomycetidae</taxon>
        <taxon>Agaricales</taxon>
        <taxon>Marasmiineae</taxon>
        <taxon>Mycenaceae</taxon>
        <taxon>Mycena</taxon>
    </lineage>
</organism>
<evidence type="ECO:0008006" key="6">
    <source>
        <dbReference type="Google" id="ProtNLM"/>
    </source>
</evidence>
<dbReference type="SUPFAM" id="SSF50965">
    <property type="entry name" value="Galactose oxidase, central domain"/>
    <property type="match status" value="1"/>
</dbReference>
<dbReference type="AlphaFoldDB" id="A0AAD7M7C9"/>
<dbReference type="InterPro" id="IPR011043">
    <property type="entry name" value="Gal_Oxase/kelch_b-propeller"/>
</dbReference>
<dbReference type="Proteomes" id="UP001221757">
    <property type="component" value="Unassembled WGS sequence"/>
</dbReference>
<evidence type="ECO:0000256" key="2">
    <source>
        <dbReference type="ARBA" id="ARBA00022737"/>
    </source>
</evidence>
<dbReference type="Gene3D" id="2.120.10.80">
    <property type="entry name" value="Kelch-type beta propeller"/>
    <property type="match status" value="1"/>
</dbReference>
<feature type="compositionally biased region" description="Basic and acidic residues" evidence="3">
    <location>
        <begin position="20"/>
        <end position="37"/>
    </location>
</feature>
<sequence>MARGQTPKAQAVAENSPSRTTRESHANAAKVKAERADSAVPAASSKLAVKKLKGDAPPAQPPSAKAIDDENQLLFFNTYDESAKYGSQIYSCDMKTATWTKITKSIKYLSRPLGTPERERQLPSRFGGAMAFYKAKPSGQRMLLLFGGQIDGTDEHFPGAVSNELIAVDLDAAKWWVVDVAGGPVTARVEAQLVVLDDQLFIFGGRTYENSEFRPAEAYCVATLRNQQWTWDVRDAPYPPHVPALGPYCDATSIRAGDASKILLTVGNDKTTHLGPRAFVVFDPALRTFTPHASGSGTFPGNVTWFHIYEVPGSVKPNAAAVLCAFHAEDAQLPELYVYSLPPHAGCAALGLRKRIAEAKKTFELFAVVGASMYLLGSTKDRWDIFAEVPMRWISG</sequence>
<gene>
    <name evidence="4" type="ORF">B0H17DRAFT_1326617</name>
</gene>
<proteinExistence type="predicted"/>
<comment type="caution">
    <text evidence="4">The sequence shown here is derived from an EMBL/GenBank/DDBJ whole genome shotgun (WGS) entry which is preliminary data.</text>
</comment>
<dbReference type="PANTHER" id="PTHR46093">
    <property type="entry name" value="ACYL-COA-BINDING DOMAIN-CONTAINING PROTEIN 5"/>
    <property type="match status" value="1"/>
</dbReference>
<keyword evidence="1" id="KW-0880">Kelch repeat</keyword>
<evidence type="ECO:0000256" key="1">
    <source>
        <dbReference type="ARBA" id="ARBA00022441"/>
    </source>
</evidence>
<reference evidence="4" key="1">
    <citation type="submission" date="2023-03" db="EMBL/GenBank/DDBJ databases">
        <title>Massive genome expansion in bonnet fungi (Mycena s.s.) driven by repeated elements and novel gene families across ecological guilds.</title>
        <authorList>
            <consortium name="Lawrence Berkeley National Laboratory"/>
            <person name="Harder C.B."/>
            <person name="Miyauchi S."/>
            <person name="Viragh M."/>
            <person name="Kuo A."/>
            <person name="Thoen E."/>
            <person name="Andreopoulos B."/>
            <person name="Lu D."/>
            <person name="Skrede I."/>
            <person name="Drula E."/>
            <person name="Henrissat B."/>
            <person name="Morin E."/>
            <person name="Kohler A."/>
            <person name="Barry K."/>
            <person name="LaButti K."/>
            <person name="Morin E."/>
            <person name="Salamov A."/>
            <person name="Lipzen A."/>
            <person name="Mereny Z."/>
            <person name="Hegedus B."/>
            <person name="Baldrian P."/>
            <person name="Stursova M."/>
            <person name="Weitz H."/>
            <person name="Taylor A."/>
            <person name="Grigoriev I.V."/>
            <person name="Nagy L.G."/>
            <person name="Martin F."/>
            <person name="Kauserud H."/>
        </authorList>
    </citation>
    <scope>NUCLEOTIDE SEQUENCE</scope>
    <source>
        <strain evidence="4">CBHHK067</strain>
    </source>
</reference>
<dbReference type="InterPro" id="IPR015915">
    <property type="entry name" value="Kelch-typ_b-propeller"/>
</dbReference>
<evidence type="ECO:0000313" key="5">
    <source>
        <dbReference type="Proteomes" id="UP001221757"/>
    </source>
</evidence>
<keyword evidence="2" id="KW-0677">Repeat</keyword>
<dbReference type="EMBL" id="JARKIE010000010">
    <property type="protein sequence ID" value="KAJ7704496.1"/>
    <property type="molecule type" value="Genomic_DNA"/>
</dbReference>
<name>A0AAD7M7C9_MYCRO</name>
<evidence type="ECO:0000313" key="4">
    <source>
        <dbReference type="EMBL" id="KAJ7704496.1"/>
    </source>
</evidence>
<feature type="region of interest" description="Disordered" evidence="3">
    <location>
        <begin position="1"/>
        <end position="43"/>
    </location>
</feature>
<accession>A0AAD7M7C9</accession>
<evidence type="ECO:0000256" key="3">
    <source>
        <dbReference type="SAM" id="MobiDB-lite"/>
    </source>
</evidence>
<protein>
    <recommendedName>
        <fullName evidence="6">Kelch repeat-containing protein</fullName>
    </recommendedName>
</protein>
<keyword evidence="5" id="KW-1185">Reference proteome</keyword>